<comment type="caution">
    <text evidence="4">The sequence shown here is derived from an EMBL/GenBank/DDBJ whole genome shotgun (WGS) entry which is preliminary data.</text>
</comment>
<gene>
    <name evidence="4" type="ORF">CDAR_580841</name>
</gene>
<evidence type="ECO:0000256" key="2">
    <source>
        <dbReference type="SAM" id="MobiDB-lite"/>
    </source>
</evidence>
<feature type="region of interest" description="Disordered" evidence="2">
    <location>
        <begin position="70"/>
        <end position="126"/>
    </location>
</feature>
<keyword evidence="5" id="KW-1185">Reference proteome</keyword>
<keyword evidence="3" id="KW-1133">Transmembrane helix</keyword>
<sequence>MKPIVSKDFQLAYYTEYDDKMMNRYESVVQRVVDTDEELKRLEEKCKALLAAQEKWRLEKARLLKLIPAKKSSGLPGPSRSAMSPAKKRRAHSQDREVSGKRQRINEPLHQRAPAPSASTAAPSASTAAPSASTAAPSASTAPSACCTFCLLCCTFCLLCCTFCLLCCTFCLLCCTFCLHSSFHHCC</sequence>
<keyword evidence="1" id="KW-0175">Coiled coil</keyword>
<evidence type="ECO:0000313" key="4">
    <source>
        <dbReference type="EMBL" id="GIY20598.1"/>
    </source>
</evidence>
<dbReference type="EMBL" id="BPLQ01006191">
    <property type="protein sequence ID" value="GIY20598.1"/>
    <property type="molecule type" value="Genomic_DNA"/>
</dbReference>
<organism evidence="4 5">
    <name type="scientific">Caerostris darwini</name>
    <dbReference type="NCBI Taxonomy" id="1538125"/>
    <lineage>
        <taxon>Eukaryota</taxon>
        <taxon>Metazoa</taxon>
        <taxon>Ecdysozoa</taxon>
        <taxon>Arthropoda</taxon>
        <taxon>Chelicerata</taxon>
        <taxon>Arachnida</taxon>
        <taxon>Araneae</taxon>
        <taxon>Araneomorphae</taxon>
        <taxon>Entelegynae</taxon>
        <taxon>Araneoidea</taxon>
        <taxon>Araneidae</taxon>
        <taxon>Caerostris</taxon>
    </lineage>
</organism>
<feature type="coiled-coil region" evidence="1">
    <location>
        <begin position="25"/>
        <end position="59"/>
    </location>
</feature>
<proteinExistence type="predicted"/>
<evidence type="ECO:0000256" key="1">
    <source>
        <dbReference type="SAM" id="Coils"/>
    </source>
</evidence>
<reference evidence="4 5" key="1">
    <citation type="submission" date="2021-06" db="EMBL/GenBank/DDBJ databases">
        <title>Caerostris darwini draft genome.</title>
        <authorList>
            <person name="Kono N."/>
            <person name="Arakawa K."/>
        </authorList>
    </citation>
    <scope>NUCLEOTIDE SEQUENCE [LARGE SCALE GENOMIC DNA]</scope>
</reference>
<keyword evidence="3" id="KW-0812">Transmembrane</keyword>
<dbReference type="AlphaFoldDB" id="A0AAV4RKP9"/>
<protein>
    <submittedName>
        <fullName evidence="4">Uncharacterized protein</fullName>
    </submittedName>
</protein>
<accession>A0AAV4RKP9</accession>
<evidence type="ECO:0000256" key="3">
    <source>
        <dbReference type="SAM" id="Phobius"/>
    </source>
</evidence>
<feature type="compositionally biased region" description="Low complexity" evidence="2">
    <location>
        <begin position="113"/>
        <end position="126"/>
    </location>
</feature>
<feature type="transmembrane region" description="Helical" evidence="3">
    <location>
        <begin position="156"/>
        <end position="179"/>
    </location>
</feature>
<keyword evidence="3" id="KW-0472">Membrane</keyword>
<feature type="compositionally biased region" description="Basic and acidic residues" evidence="2">
    <location>
        <begin position="92"/>
        <end position="110"/>
    </location>
</feature>
<name>A0AAV4RKP9_9ARAC</name>
<evidence type="ECO:0000313" key="5">
    <source>
        <dbReference type="Proteomes" id="UP001054837"/>
    </source>
</evidence>
<dbReference type="Proteomes" id="UP001054837">
    <property type="component" value="Unassembled WGS sequence"/>
</dbReference>